<evidence type="ECO:0000256" key="2">
    <source>
        <dbReference type="SAM" id="Phobius"/>
    </source>
</evidence>
<evidence type="ECO:0000313" key="4">
    <source>
        <dbReference type="Proteomes" id="UP000274922"/>
    </source>
</evidence>
<dbReference type="AlphaFoldDB" id="A0A4P9X926"/>
<dbReference type="EMBL" id="ML014161">
    <property type="protein sequence ID" value="RKP01788.1"/>
    <property type="molecule type" value="Genomic_DNA"/>
</dbReference>
<protein>
    <recommendedName>
        <fullName evidence="5">Calcineurin-like phosphoesterase domain-containing protein</fullName>
    </recommendedName>
</protein>
<feature type="transmembrane region" description="Helical" evidence="2">
    <location>
        <begin position="44"/>
        <end position="63"/>
    </location>
</feature>
<keyword evidence="2" id="KW-0472">Membrane</keyword>
<evidence type="ECO:0000313" key="3">
    <source>
        <dbReference type="EMBL" id="RKP01788.1"/>
    </source>
</evidence>
<keyword evidence="2" id="KW-1133">Transmembrane helix</keyword>
<feature type="region of interest" description="Disordered" evidence="1">
    <location>
        <begin position="194"/>
        <end position="222"/>
    </location>
</feature>
<reference evidence="4" key="1">
    <citation type="journal article" date="2018" name="Nat. Microbiol.">
        <title>Leveraging single-cell genomics to expand the fungal tree of life.</title>
        <authorList>
            <person name="Ahrendt S.R."/>
            <person name="Quandt C.A."/>
            <person name="Ciobanu D."/>
            <person name="Clum A."/>
            <person name="Salamov A."/>
            <person name="Andreopoulos B."/>
            <person name="Cheng J.F."/>
            <person name="Woyke T."/>
            <person name="Pelin A."/>
            <person name="Henrissat B."/>
            <person name="Reynolds N.K."/>
            <person name="Benny G.L."/>
            <person name="Smith M.E."/>
            <person name="James T.Y."/>
            <person name="Grigoriev I.V."/>
        </authorList>
    </citation>
    <scope>NUCLEOTIDE SEQUENCE [LARGE SCALE GENOMIC DNA]</scope>
    <source>
        <strain evidence="4">ATCC 52028</strain>
    </source>
</reference>
<evidence type="ECO:0008006" key="5">
    <source>
        <dbReference type="Google" id="ProtNLM"/>
    </source>
</evidence>
<feature type="region of interest" description="Disordered" evidence="1">
    <location>
        <begin position="401"/>
        <end position="429"/>
    </location>
</feature>
<name>A0A4P9X926_9FUNG</name>
<feature type="region of interest" description="Disordered" evidence="1">
    <location>
        <begin position="1"/>
        <end position="29"/>
    </location>
</feature>
<sequence length="429" mass="46447">MTAEYSAVGWDDEGHPTHPTTSPFKPRKASMIARCQQRLRERKTIAALVVMGTALLITVLIAISTAPTHAPNRSAAANGAIDLAAPPPSATRYQNAASRFQFKEDGSLTILVAANANATRETVATQRRVLSRLYELESPDMTVFLGNLVPPAADQIPGDLQPLWQSLVNTAATPSFALLGDNELALDEEAQRQMREHAASVPGALPVNGSSTEVSRGLSEDDHHRPWGLATNAPEHHVHLVSHGALVQALWFIEGLNAPQRDQRRLALHDENAAIPVSDTALDWLDAATNWIVTTGLDAGHEYGPPGILFLSAAPRADTKCGWSEDFHQRLRMAGIEAVYHPPHHDRKILPYLHCCFTNDLWRLQVCPTAPPELGVRGITLRADAPHNRVSWFRGSDGRVHGMAGVPAPPGDPNAPRTQDVPVAQPTAA</sequence>
<accession>A0A4P9X926</accession>
<keyword evidence="4" id="KW-1185">Reference proteome</keyword>
<keyword evidence="2" id="KW-0812">Transmembrane</keyword>
<organism evidence="3 4">
    <name type="scientific">Caulochytrium protostelioides</name>
    <dbReference type="NCBI Taxonomy" id="1555241"/>
    <lineage>
        <taxon>Eukaryota</taxon>
        <taxon>Fungi</taxon>
        <taxon>Fungi incertae sedis</taxon>
        <taxon>Chytridiomycota</taxon>
        <taxon>Chytridiomycota incertae sedis</taxon>
        <taxon>Chytridiomycetes</taxon>
        <taxon>Caulochytriales</taxon>
        <taxon>Caulochytriaceae</taxon>
        <taxon>Caulochytrium</taxon>
    </lineage>
</organism>
<dbReference type="Proteomes" id="UP000274922">
    <property type="component" value="Unassembled WGS sequence"/>
</dbReference>
<evidence type="ECO:0000256" key="1">
    <source>
        <dbReference type="SAM" id="MobiDB-lite"/>
    </source>
</evidence>
<gene>
    <name evidence="3" type="ORF">CXG81DRAFT_25560</name>
</gene>
<proteinExistence type="predicted"/>